<dbReference type="Pfam" id="PF03747">
    <property type="entry name" value="ADP_ribosyl_GH"/>
    <property type="match status" value="1"/>
</dbReference>
<feature type="non-terminal residue" evidence="2">
    <location>
        <position position="100"/>
    </location>
</feature>
<sequence>LSRWERTKADHCGSSDPNTAGNGSLMRLAPVAIRYHDDRDALRDAAARQSRTTHAAPEAVDACVLYAEMIADAIAGARRTQVLAQRAGAWSGTIAAISAG</sequence>
<reference evidence="2 3" key="1">
    <citation type="submission" date="2014-12" db="EMBL/GenBank/DDBJ databases">
        <title>Genome sequencing of Brevundimonas nasdae TPW30.</title>
        <authorList>
            <person name="Tan P.W."/>
            <person name="Chan K.-G."/>
        </authorList>
    </citation>
    <scope>NUCLEOTIDE SEQUENCE [LARGE SCALE GENOMIC DNA]</scope>
    <source>
        <strain evidence="2 3">TPW30</strain>
    </source>
</reference>
<feature type="compositionally biased region" description="Basic and acidic residues" evidence="1">
    <location>
        <begin position="1"/>
        <end position="13"/>
    </location>
</feature>
<dbReference type="InterPro" id="IPR036705">
    <property type="entry name" value="Ribosyl_crysJ1_sf"/>
</dbReference>
<feature type="non-terminal residue" evidence="2">
    <location>
        <position position="1"/>
    </location>
</feature>
<organism evidence="2 3">
    <name type="scientific">Brevundimonas nasdae</name>
    <dbReference type="NCBI Taxonomy" id="172043"/>
    <lineage>
        <taxon>Bacteria</taxon>
        <taxon>Pseudomonadati</taxon>
        <taxon>Pseudomonadota</taxon>
        <taxon>Alphaproteobacteria</taxon>
        <taxon>Caulobacterales</taxon>
        <taxon>Caulobacteraceae</taxon>
        <taxon>Brevundimonas</taxon>
    </lineage>
</organism>
<dbReference type="Gene3D" id="1.10.4080.10">
    <property type="entry name" value="ADP-ribosylation/Crystallin J1"/>
    <property type="match status" value="1"/>
</dbReference>
<dbReference type="AlphaFoldDB" id="A0A0B4C6U3"/>
<gene>
    <name evidence="2" type="ORF">RM53_16780</name>
</gene>
<dbReference type="STRING" id="172043.RM53_16780"/>
<evidence type="ECO:0000313" key="3">
    <source>
        <dbReference type="Proteomes" id="UP000031166"/>
    </source>
</evidence>
<dbReference type="Proteomes" id="UP000031166">
    <property type="component" value="Unassembled WGS sequence"/>
</dbReference>
<name>A0A0B4C6U3_9CAUL</name>
<feature type="region of interest" description="Disordered" evidence="1">
    <location>
        <begin position="1"/>
        <end position="24"/>
    </location>
</feature>
<evidence type="ECO:0000313" key="2">
    <source>
        <dbReference type="EMBL" id="KIC52317.1"/>
    </source>
</evidence>
<proteinExistence type="predicted"/>
<dbReference type="EMBL" id="JWSY01000083">
    <property type="protein sequence ID" value="KIC52317.1"/>
    <property type="molecule type" value="Genomic_DNA"/>
</dbReference>
<dbReference type="InterPro" id="IPR005502">
    <property type="entry name" value="Ribosyl_crysJ1"/>
</dbReference>
<dbReference type="SUPFAM" id="SSF101478">
    <property type="entry name" value="ADP-ribosylglycohydrolase"/>
    <property type="match status" value="1"/>
</dbReference>
<comment type="caution">
    <text evidence="2">The sequence shown here is derived from an EMBL/GenBank/DDBJ whole genome shotgun (WGS) entry which is preliminary data.</text>
</comment>
<evidence type="ECO:0000256" key="1">
    <source>
        <dbReference type="SAM" id="MobiDB-lite"/>
    </source>
</evidence>
<accession>A0A0B4C6U3</accession>
<protein>
    <submittedName>
        <fullName evidence="2">Crystallin</fullName>
    </submittedName>
</protein>